<protein>
    <submittedName>
        <fullName evidence="2">Uncharacterized protein</fullName>
    </submittedName>
</protein>
<gene>
    <name evidence="2" type="ORF">H8689_08500</name>
</gene>
<keyword evidence="1" id="KW-0472">Membrane</keyword>
<dbReference type="AlphaFoldDB" id="A0A926F131"/>
<evidence type="ECO:0000256" key="1">
    <source>
        <dbReference type="SAM" id="Phobius"/>
    </source>
</evidence>
<dbReference type="RefSeq" id="WP_249324016.1">
    <property type="nucleotide sequence ID" value="NZ_JACRTK010000003.1"/>
</dbReference>
<comment type="caution">
    <text evidence="2">The sequence shown here is derived from an EMBL/GenBank/DDBJ whole genome shotgun (WGS) entry which is preliminary data.</text>
</comment>
<keyword evidence="3" id="KW-1185">Reference proteome</keyword>
<keyword evidence="1" id="KW-0812">Transmembrane</keyword>
<organism evidence="2 3">
    <name type="scientific">Wansuia hejianensis</name>
    <dbReference type="NCBI Taxonomy" id="2763667"/>
    <lineage>
        <taxon>Bacteria</taxon>
        <taxon>Bacillati</taxon>
        <taxon>Bacillota</taxon>
        <taxon>Clostridia</taxon>
        <taxon>Lachnospirales</taxon>
        <taxon>Lachnospiraceae</taxon>
        <taxon>Wansuia</taxon>
    </lineage>
</organism>
<feature type="transmembrane region" description="Helical" evidence="1">
    <location>
        <begin position="20"/>
        <end position="43"/>
    </location>
</feature>
<evidence type="ECO:0000313" key="3">
    <source>
        <dbReference type="Proteomes" id="UP000601522"/>
    </source>
</evidence>
<keyword evidence="1" id="KW-1133">Transmembrane helix</keyword>
<reference evidence="2 3" key="1">
    <citation type="submission" date="2020-08" db="EMBL/GenBank/DDBJ databases">
        <title>Genome public.</title>
        <authorList>
            <person name="Liu C."/>
            <person name="Sun Q."/>
        </authorList>
    </citation>
    <scope>NUCLEOTIDE SEQUENCE [LARGE SCALE GENOMIC DNA]</scope>
    <source>
        <strain evidence="2 3">NSJ-26</strain>
    </source>
</reference>
<evidence type="ECO:0000313" key="2">
    <source>
        <dbReference type="EMBL" id="MBC8591152.1"/>
    </source>
</evidence>
<name>A0A926F131_9FIRM</name>
<dbReference type="EMBL" id="JACRTK010000003">
    <property type="protein sequence ID" value="MBC8591152.1"/>
    <property type="molecule type" value="Genomic_DNA"/>
</dbReference>
<proteinExistence type="predicted"/>
<dbReference type="Proteomes" id="UP000601522">
    <property type="component" value="Unassembled WGS sequence"/>
</dbReference>
<accession>A0A926F131</accession>
<sequence length="47" mass="5303">MNGQMTFNALPVQGHMSIKILAFDVVNLVVFGYMVNLVVFVYLEKLV</sequence>